<dbReference type="InterPro" id="IPR036533">
    <property type="entry name" value="BAG_dom_sf"/>
</dbReference>
<dbReference type="InterPro" id="IPR000626">
    <property type="entry name" value="Ubiquitin-like_dom"/>
</dbReference>
<protein>
    <submittedName>
        <fullName evidence="4">BAG family molecular chaperone regulator 1-like</fullName>
    </submittedName>
</protein>
<evidence type="ECO:0000259" key="2">
    <source>
        <dbReference type="PROSITE" id="PS50053"/>
    </source>
</evidence>
<feature type="domain" description="BAG" evidence="3">
    <location>
        <begin position="154"/>
        <end position="232"/>
    </location>
</feature>
<dbReference type="Pfam" id="PF02179">
    <property type="entry name" value="BAG"/>
    <property type="match status" value="1"/>
</dbReference>
<keyword evidence="1" id="KW-0143">Chaperone</keyword>
<gene>
    <name evidence="4" type="ORF">F511_04038</name>
</gene>
<dbReference type="EMBL" id="KQ996399">
    <property type="protein sequence ID" value="KZV45300.1"/>
    <property type="molecule type" value="Genomic_DNA"/>
</dbReference>
<dbReference type="SMART" id="SM00264">
    <property type="entry name" value="BAG"/>
    <property type="match status" value="1"/>
</dbReference>
<feature type="domain" description="Ubiquitin-like" evidence="2">
    <location>
        <begin position="59"/>
        <end position="135"/>
    </location>
</feature>
<proteinExistence type="predicted"/>
<dbReference type="SUPFAM" id="SSF54236">
    <property type="entry name" value="Ubiquitin-like"/>
    <property type="match status" value="1"/>
</dbReference>
<dbReference type="Gene3D" id="1.20.58.120">
    <property type="entry name" value="BAG domain"/>
    <property type="match status" value="1"/>
</dbReference>
<dbReference type="PROSITE" id="PS51035">
    <property type="entry name" value="BAG"/>
    <property type="match status" value="1"/>
</dbReference>
<dbReference type="Pfam" id="PF00240">
    <property type="entry name" value="ubiquitin"/>
    <property type="match status" value="1"/>
</dbReference>
<dbReference type="PANTHER" id="PTHR12329:SF38">
    <property type="entry name" value="BAG FAMILY MOLECULAR CHAPERONE REGULATOR-LIKE PROTEIN"/>
    <property type="match status" value="1"/>
</dbReference>
<dbReference type="AlphaFoldDB" id="A0A2Z7CE25"/>
<dbReference type="InterPro" id="IPR029071">
    <property type="entry name" value="Ubiquitin-like_domsf"/>
</dbReference>
<evidence type="ECO:0000259" key="3">
    <source>
        <dbReference type="PROSITE" id="PS51035"/>
    </source>
</evidence>
<dbReference type="Gene3D" id="3.10.20.90">
    <property type="entry name" value="Phosphatidylinositol 3-kinase Catalytic Subunit, Chain A, domain 1"/>
    <property type="match status" value="1"/>
</dbReference>
<dbReference type="GO" id="GO:0050821">
    <property type="term" value="P:protein stabilization"/>
    <property type="evidence" value="ECO:0007669"/>
    <property type="project" value="TreeGrafter"/>
</dbReference>
<dbReference type="OrthoDB" id="417450at2759"/>
<dbReference type="GO" id="GO:0000774">
    <property type="term" value="F:adenyl-nucleotide exchange factor activity"/>
    <property type="evidence" value="ECO:0007669"/>
    <property type="project" value="TreeGrafter"/>
</dbReference>
<dbReference type="PANTHER" id="PTHR12329">
    <property type="entry name" value="BCL2-ASSOCIATED ATHANOGENE"/>
    <property type="match status" value="1"/>
</dbReference>
<reference evidence="4 5" key="1">
    <citation type="journal article" date="2015" name="Proc. Natl. Acad. Sci. U.S.A.">
        <title>The resurrection genome of Boea hygrometrica: A blueprint for survival of dehydration.</title>
        <authorList>
            <person name="Xiao L."/>
            <person name="Yang G."/>
            <person name="Zhang L."/>
            <person name="Yang X."/>
            <person name="Zhao S."/>
            <person name="Ji Z."/>
            <person name="Zhou Q."/>
            <person name="Hu M."/>
            <person name="Wang Y."/>
            <person name="Chen M."/>
            <person name="Xu Y."/>
            <person name="Jin H."/>
            <person name="Xiao X."/>
            <person name="Hu G."/>
            <person name="Bao F."/>
            <person name="Hu Y."/>
            <person name="Wan P."/>
            <person name="Li L."/>
            <person name="Deng X."/>
            <person name="Kuang T."/>
            <person name="Xiang C."/>
            <person name="Zhu J.K."/>
            <person name="Oliver M.J."/>
            <person name="He Y."/>
        </authorList>
    </citation>
    <scope>NUCLEOTIDE SEQUENCE [LARGE SCALE GENOMIC DNA]</scope>
    <source>
        <strain evidence="5">cv. XS01</strain>
    </source>
</reference>
<dbReference type="GO" id="GO:0005737">
    <property type="term" value="C:cytoplasm"/>
    <property type="evidence" value="ECO:0007669"/>
    <property type="project" value="TreeGrafter"/>
</dbReference>
<dbReference type="InterPro" id="IPR039773">
    <property type="entry name" value="BAG_chaperone_regulator"/>
</dbReference>
<evidence type="ECO:0000313" key="4">
    <source>
        <dbReference type="EMBL" id="KZV45300.1"/>
    </source>
</evidence>
<sequence length="264" mass="29445">MNKANMLKMKPKVTGVSFPYPIKCGGSPGGGSEAAAGLEVRPCGMYVQKRTKDTKPCVPNINVKVKYGSYFHEVTLSSQSSFGELKKILAGKIGLNPHEQKLIFKEKERDSKAFLDVVGVKDGSKIVLIEDELSKERRILESRRNAKMERASKDIAAIRLEVDKLAKQVASTESTINSGKKVEELILLNLIESLMIQLIKLDGISADGEIKLQRRMQVKRAQKYIEILDLLKIRNSDVSKPQEQSKPGNFAAERVVIATKWETF</sequence>
<dbReference type="SUPFAM" id="SSF63491">
    <property type="entry name" value="BAG domain"/>
    <property type="match status" value="1"/>
</dbReference>
<accession>A0A2Z7CE25</accession>
<keyword evidence="5" id="KW-1185">Reference proteome</keyword>
<evidence type="ECO:0000256" key="1">
    <source>
        <dbReference type="ARBA" id="ARBA00023186"/>
    </source>
</evidence>
<organism evidence="4 5">
    <name type="scientific">Dorcoceras hygrometricum</name>
    <dbReference type="NCBI Taxonomy" id="472368"/>
    <lineage>
        <taxon>Eukaryota</taxon>
        <taxon>Viridiplantae</taxon>
        <taxon>Streptophyta</taxon>
        <taxon>Embryophyta</taxon>
        <taxon>Tracheophyta</taxon>
        <taxon>Spermatophyta</taxon>
        <taxon>Magnoliopsida</taxon>
        <taxon>eudicotyledons</taxon>
        <taxon>Gunneridae</taxon>
        <taxon>Pentapetalae</taxon>
        <taxon>asterids</taxon>
        <taxon>lamiids</taxon>
        <taxon>Lamiales</taxon>
        <taxon>Gesneriaceae</taxon>
        <taxon>Didymocarpoideae</taxon>
        <taxon>Trichosporeae</taxon>
        <taxon>Loxocarpinae</taxon>
        <taxon>Dorcoceras</taxon>
    </lineage>
</organism>
<dbReference type="Proteomes" id="UP000250235">
    <property type="component" value="Unassembled WGS sequence"/>
</dbReference>
<name>A0A2Z7CE25_9LAMI</name>
<evidence type="ECO:0000313" key="5">
    <source>
        <dbReference type="Proteomes" id="UP000250235"/>
    </source>
</evidence>
<dbReference type="InterPro" id="IPR003103">
    <property type="entry name" value="BAG_domain"/>
</dbReference>
<dbReference type="GO" id="GO:0051087">
    <property type="term" value="F:protein-folding chaperone binding"/>
    <property type="evidence" value="ECO:0007669"/>
    <property type="project" value="InterPro"/>
</dbReference>
<dbReference type="PROSITE" id="PS50053">
    <property type="entry name" value="UBIQUITIN_2"/>
    <property type="match status" value="1"/>
</dbReference>